<reference evidence="1 2" key="1">
    <citation type="submission" date="2021-11" db="EMBL/GenBank/DDBJ databases">
        <authorList>
            <person name="Lee D.-H."/>
            <person name="Kim S.-B."/>
        </authorList>
    </citation>
    <scope>NUCLEOTIDE SEQUENCE [LARGE SCALE GENOMIC DNA]</scope>
    <source>
        <strain evidence="1 2">KCTC 52223</strain>
    </source>
</reference>
<dbReference type="RefSeq" id="WP_230553738.1">
    <property type="nucleotide sequence ID" value="NZ_JAJISD010000014.1"/>
</dbReference>
<sequence>MAQQIAVSGIEGKLEVNEDGELIYAKSGLETEVLTADEAIRRWPAAASDIRRALKILD</sequence>
<comment type="caution">
    <text evidence="1">The sequence shown here is derived from an EMBL/GenBank/DDBJ whole genome shotgun (WGS) entry which is preliminary data.</text>
</comment>
<evidence type="ECO:0000313" key="1">
    <source>
        <dbReference type="EMBL" id="MCC8432317.1"/>
    </source>
</evidence>
<name>A0ABS8L1W7_9HYPH</name>
<dbReference type="EMBL" id="JAJISD010000014">
    <property type="protein sequence ID" value="MCC8432317.1"/>
    <property type="molecule type" value="Genomic_DNA"/>
</dbReference>
<proteinExistence type="predicted"/>
<dbReference type="Proteomes" id="UP001198862">
    <property type="component" value="Unassembled WGS sequence"/>
</dbReference>
<evidence type="ECO:0000313" key="2">
    <source>
        <dbReference type="Proteomes" id="UP001198862"/>
    </source>
</evidence>
<gene>
    <name evidence="1" type="ORF">LJ725_25360</name>
</gene>
<organism evidence="1 2">
    <name type="scientific">Reyranella aquatilis</name>
    <dbReference type="NCBI Taxonomy" id="2035356"/>
    <lineage>
        <taxon>Bacteria</taxon>
        <taxon>Pseudomonadati</taxon>
        <taxon>Pseudomonadota</taxon>
        <taxon>Alphaproteobacteria</taxon>
        <taxon>Hyphomicrobiales</taxon>
        <taxon>Reyranellaceae</taxon>
        <taxon>Reyranella</taxon>
    </lineage>
</organism>
<keyword evidence="2" id="KW-1185">Reference proteome</keyword>
<accession>A0ABS8L1W7</accession>
<protein>
    <submittedName>
        <fullName evidence="1">Uncharacterized protein</fullName>
    </submittedName>
</protein>